<reference evidence="8" key="1">
    <citation type="submission" date="2017-02" db="EMBL/GenBank/DDBJ databases">
        <title>Delving into the versatile metabolic prowess of the omnipresent phylum Bacteroidetes.</title>
        <authorList>
            <person name="Nobu M.K."/>
            <person name="Mei R."/>
            <person name="Narihiro T."/>
            <person name="Kuroda K."/>
            <person name="Liu W.-T."/>
        </authorList>
    </citation>
    <scope>NUCLEOTIDE SEQUENCE</scope>
    <source>
        <strain evidence="8">ADurb.Bin131</strain>
    </source>
</reference>
<dbReference type="PROSITE" id="PS51379">
    <property type="entry name" value="4FE4S_FER_2"/>
    <property type="match status" value="1"/>
</dbReference>
<dbReference type="PRINTS" id="PR00352">
    <property type="entry name" value="3FE4SFRDOXIN"/>
</dbReference>
<evidence type="ECO:0000256" key="6">
    <source>
        <dbReference type="RuleBase" id="RU368020"/>
    </source>
</evidence>
<organism evidence="8">
    <name type="scientific">candidate division TA06 bacterium ADurb.Bin131</name>
    <dbReference type="NCBI Taxonomy" id="1852827"/>
    <lineage>
        <taxon>Bacteria</taxon>
        <taxon>Bacteria division TA06</taxon>
    </lineage>
</organism>
<dbReference type="InterPro" id="IPR051269">
    <property type="entry name" value="Fe-S_cluster_ET"/>
</dbReference>
<dbReference type="PROSITE" id="PS00198">
    <property type="entry name" value="4FE4S_FER_1"/>
    <property type="match status" value="1"/>
</dbReference>
<keyword evidence="1 6" id="KW-0813">Transport</keyword>
<keyword evidence="3 6" id="KW-0249">Electron transport</keyword>
<dbReference type="AlphaFoldDB" id="A0A1V6CB94"/>
<dbReference type="GO" id="GO:0051536">
    <property type="term" value="F:iron-sulfur cluster binding"/>
    <property type="evidence" value="ECO:0007669"/>
    <property type="project" value="UniProtKB-KW"/>
</dbReference>
<feature type="domain" description="4Fe-4S ferredoxin-type" evidence="7">
    <location>
        <begin position="1"/>
        <end position="29"/>
    </location>
</feature>
<evidence type="ECO:0000256" key="1">
    <source>
        <dbReference type="ARBA" id="ARBA00022448"/>
    </source>
</evidence>
<dbReference type="InterPro" id="IPR017900">
    <property type="entry name" value="4Fe4S_Fe_S_CS"/>
</dbReference>
<evidence type="ECO:0000256" key="5">
    <source>
        <dbReference type="ARBA" id="ARBA00023014"/>
    </source>
</evidence>
<dbReference type="GO" id="GO:0005506">
    <property type="term" value="F:iron ion binding"/>
    <property type="evidence" value="ECO:0007669"/>
    <property type="project" value="UniProtKB-UniRule"/>
</dbReference>
<dbReference type="Pfam" id="PF13459">
    <property type="entry name" value="Fer4_15"/>
    <property type="match status" value="1"/>
</dbReference>
<evidence type="ECO:0000256" key="4">
    <source>
        <dbReference type="ARBA" id="ARBA00023004"/>
    </source>
</evidence>
<name>A0A1V6CB94_UNCT6</name>
<dbReference type="InterPro" id="IPR001080">
    <property type="entry name" value="3Fe4S_ferredoxin"/>
</dbReference>
<proteinExistence type="predicted"/>
<dbReference type="Gene3D" id="3.30.70.20">
    <property type="match status" value="1"/>
</dbReference>
<dbReference type="InterPro" id="IPR017896">
    <property type="entry name" value="4Fe4S_Fe-S-bd"/>
</dbReference>
<keyword evidence="2 6" id="KW-0479">Metal-binding</keyword>
<gene>
    <name evidence="8" type="primary">fdx</name>
    <name evidence="8" type="ORF">BWX89_00660</name>
</gene>
<dbReference type="PANTHER" id="PTHR36923:SF3">
    <property type="entry name" value="FERREDOXIN"/>
    <property type="match status" value="1"/>
</dbReference>
<evidence type="ECO:0000256" key="2">
    <source>
        <dbReference type="ARBA" id="ARBA00022723"/>
    </source>
</evidence>
<dbReference type="EMBL" id="MWDQ01000052">
    <property type="protein sequence ID" value="OQB74094.1"/>
    <property type="molecule type" value="Genomic_DNA"/>
</dbReference>
<dbReference type="GO" id="GO:0009055">
    <property type="term" value="F:electron transfer activity"/>
    <property type="evidence" value="ECO:0007669"/>
    <property type="project" value="UniProtKB-UniRule"/>
</dbReference>
<dbReference type="Proteomes" id="UP000485562">
    <property type="component" value="Unassembled WGS sequence"/>
</dbReference>
<accession>A0A1V6CB94</accession>
<evidence type="ECO:0000256" key="3">
    <source>
        <dbReference type="ARBA" id="ARBA00022982"/>
    </source>
</evidence>
<sequence length="61" mass="6608">MKVRIDENLCTGCGLCSDNCPEVFEMGDTTARVISDPVPAEYEEKAQEAAENCPVDAISIE</sequence>
<evidence type="ECO:0000313" key="8">
    <source>
        <dbReference type="EMBL" id="OQB74094.1"/>
    </source>
</evidence>
<dbReference type="PANTHER" id="PTHR36923">
    <property type="entry name" value="FERREDOXIN"/>
    <property type="match status" value="1"/>
</dbReference>
<evidence type="ECO:0000259" key="7">
    <source>
        <dbReference type="PROSITE" id="PS51379"/>
    </source>
</evidence>
<comment type="caution">
    <text evidence="8">The sequence shown here is derived from an EMBL/GenBank/DDBJ whole genome shotgun (WGS) entry which is preliminary data.</text>
</comment>
<dbReference type="SUPFAM" id="SSF54862">
    <property type="entry name" value="4Fe-4S ferredoxins"/>
    <property type="match status" value="1"/>
</dbReference>
<keyword evidence="4 6" id="KW-0408">Iron</keyword>
<comment type="function">
    <text evidence="6">Ferredoxins are iron-sulfur proteins that transfer electrons in a wide variety of metabolic reactions.</text>
</comment>
<protein>
    <recommendedName>
        <fullName evidence="6">Ferredoxin</fullName>
    </recommendedName>
</protein>
<keyword evidence="5 6" id="KW-0411">Iron-sulfur</keyword>